<reference evidence="3" key="1">
    <citation type="journal article" date="2018" name="DNA Res.">
        <title>Multiple hybrid de novo genome assembly of finger millet, an orphan allotetraploid crop.</title>
        <authorList>
            <person name="Hatakeyama M."/>
            <person name="Aluri S."/>
            <person name="Balachadran M.T."/>
            <person name="Sivarajan S.R."/>
            <person name="Patrignani A."/>
            <person name="Gruter S."/>
            <person name="Poveda L."/>
            <person name="Shimizu-Inatsugi R."/>
            <person name="Baeten J."/>
            <person name="Francoijs K.J."/>
            <person name="Nataraja K.N."/>
            <person name="Reddy Y.A.N."/>
            <person name="Phadnis S."/>
            <person name="Ravikumar R.L."/>
            <person name="Schlapbach R."/>
            <person name="Sreeman S.M."/>
            <person name="Shimizu K.K."/>
        </authorList>
    </citation>
    <scope>NUCLEOTIDE SEQUENCE</scope>
</reference>
<proteinExistence type="predicted"/>
<dbReference type="EMBL" id="BQKI01000002">
    <property type="protein sequence ID" value="GJM89089.1"/>
    <property type="molecule type" value="Genomic_DNA"/>
</dbReference>
<dbReference type="Proteomes" id="UP001054889">
    <property type="component" value="Unassembled WGS sequence"/>
</dbReference>
<dbReference type="EMBL" id="BQKI01000002">
    <property type="protein sequence ID" value="GJM89490.1"/>
    <property type="molecule type" value="Genomic_DNA"/>
</dbReference>
<accession>A0AAV5BT10</accession>
<feature type="region of interest" description="Disordered" evidence="1">
    <location>
        <begin position="1"/>
        <end position="33"/>
    </location>
</feature>
<organism evidence="3 4">
    <name type="scientific">Eleusine coracana subsp. coracana</name>
    <dbReference type="NCBI Taxonomy" id="191504"/>
    <lineage>
        <taxon>Eukaryota</taxon>
        <taxon>Viridiplantae</taxon>
        <taxon>Streptophyta</taxon>
        <taxon>Embryophyta</taxon>
        <taxon>Tracheophyta</taxon>
        <taxon>Spermatophyta</taxon>
        <taxon>Magnoliopsida</taxon>
        <taxon>Liliopsida</taxon>
        <taxon>Poales</taxon>
        <taxon>Poaceae</taxon>
        <taxon>PACMAD clade</taxon>
        <taxon>Chloridoideae</taxon>
        <taxon>Cynodonteae</taxon>
        <taxon>Eleusininae</taxon>
        <taxon>Eleusine</taxon>
    </lineage>
</organism>
<evidence type="ECO:0000313" key="4">
    <source>
        <dbReference type="Proteomes" id="UP001054889"/>
    </source>
</evidence>
<evidence type="ECO:0000313" key="3">
    <source>
        <dbReference type="EMBL" id="GJM89490.1"/>
    </source>
</evidence>
<gene>
    <name evidence="3" type="primary">ga05687</name>
    <name evidence="2" type="synonym">ga05233</name>
    <name evidence="2" type="ORF">PR202_ga05233</name>
    <name evidence="3" type="ORF">PR202_ga05687</name>
</gene>
<dbReference type="AlphaFoldDB" id="A0AAV5BT10"/>
<feature type="compositionally biased region" description="Low complexity" evidence="1">
    <location>
        <begin position="62"/>
        <end position="71"/>
    </location>
</feature>
<feature type="region of interest" description="Disordered" evidence="1">
    <location>
        <begin position="52"/>
        <end position="71"/>
    </location>
</feature>
<reference evidence="3" key="2">
    <citation type="submission" date="2021-12" db="EMBL/GenBank/DDBJ databases">
        <title>Resequencing data analysis of finger millet.</title>
        <authorList>
            <person name="Hatakeyama M."/>
            <person name="Aluri S."/>
            <person name="Balachadran M.T."/>
            <person name="Sivarajan S.R."/>
            <person name="Poveda L."/>
            <person name="Shimizu-Inatsugi R."/>
            <person name="Schlapbach R."/>
            <person name="Sreeman S.M."/>
            <person name="Shimizu K.K."/>
        </authorList>
    </citation>
    <scope>NUCLEOTIDE SEQUENCE</scope>
</reference>
<protein>
    <submittedName>
        <fullName evidence="3">Uncharacterized protein</fullName>
    </submittedName>
</protein>
<feature type="compositionally biased region" description="Low complexity" evidence="1">
    <location>
        <begin position="169"/>
        <end position="182"/>
    </location>
</feature>
<feature type="compositionally biased region" description="Acidic residues" evidence="1">
    <location>
        <begin position="1"/>
        <end position="10"/>
    </location>
</feature>
<comment type="caution">
    <text evidence="3">The sequence shown here is derived from an EMBL/GenBank/DDBJ whole genome shotgun (WGS) entry which is preliminary data.</text>
</comment>
<name>A0AAV5BT10_ELECO</name>
<sequence>MEEEEEEFQEADVLWPWPEDTPSPSPSPEEAEYSLLAPPGLYERDEDTVVGFSCEPFSGPEASSLSSASTSSALLFDRSPGESSEDGFFLSGRSSSTVVSGLAESSAEEFLEKDVLWPDTADDDYRAAEFWCRRCRSVEEAVAASASGKREGWRILASSPIDIPVATGAAAARRRPSPSAVPFRRRHW</sequence>
<evidence type="ECO:0000313" key="2">
    <source>
        <dbReference type="EMBL" id="GJM89089.1"/>
    </source>
</evidence>
<keyword evidence="4" id="KW-1185">Reference proteome</keyword>
<evidence type="ECO:0000256" key="1">
    <source>
        <dbReference type="SAM" id="MobiDB-lite"/>
    </source>
</evidence>
<feature type="region of interest" description="Disordered" evidence="1">
    <location>
        <begin position="169"/>
        <end position="188"/>
    </location>
</feature>